<keyword evidence="1" id="KW-0732">Signal</keyword>
<feature type="signal peptide" evidence="1">
    <location>
        <begin position="1"/>
        <end position="23"/>
    </location>
</feature>
<dbReference type="EMBL" id="PCMW01000041">
    <property type="protein sequence ID" value="PDS24535.1"/>
    <property type="molecule type" value="Genomic_DNA"/>
</dbReference>
<comment type="caution">
    <text evidence="2">The sequence shown here is derived from an EMBL/GenBank/DDBJ whole genome shotgun (WGS) entry which is preliminary data.</text>
</comment>
<dbReference type="Proteomes" id="UP000220828">
    <property type="component" value="Unassembled WGS sequence"/>
</dbReference>
<evidence type="ECO:0000313" key="3">
    <source>
        <dbReference type="Proteomes" id="UP000220828"/>
    </source>
</evidence>
<dbReference type="AlphaFoldDB" id="A0A2H3KRF0"/>
<reference evidence="2 3" key="1">
    <citation type="submission" date="2017-09" db="EMBL/GenBank/DDBJ databases">
        <title>Whole genomes of Flavobacteriaceae.</title>
        <authorList>
            <person name="Stine C."/>
            <person name="Li C."/>
            <person name="Tadesse D."/>
        </authorList>
    </citation>
    <scope>NUCLEOTIDE SEQUENCE [LARGE SCALE GENOMIC DNA]</scope>
    <source>
        <strain evidence="2 3">ATCC 35036</strain>
    </source>
</reference>
<protein>
    <submittedName>
        <fullName evidence="2">Uncharacterized protein</fullName>
    </submittedName>
</protein>
<name>A0A2H3KRF0_9FLAO</name>
<proteinExistence type="predicted"/>
<organism evidence="2 3">
    <name type="scientific">Flavobacterium branchiophilum</name>
    <dbReference type="NCBI Taxonomy" id="55197"/>
    <lineage>
        <taxon>Bacteria</taxon>
        <taxon>Pseudomonadati</taxon>
        <taxon>Bacteroidota</taxon>
        <taxon>Flavobacteriia</taxon>
        <taxon>Flavobacteriales</taxon>
        <taxon>Flavobacteriaceae</taxon>
        <taxon>Flavobacterium</taxon>
    </lineage>
</organism>
<evidence type="ECO:0000313" key="2">
    <source>
        <dbReference type="EMBL" id="PDS24535.1"/>
    </source>
</evidence>
<accession>A0A2H3KRF0</accession>
<dbReference type="RefSeq" id="WP_044032136.1">
    <property type="nucleotide sequence ID" value="NZ_CBCSFI010000002.1"/>
</dbReference>
<feature type="chain" id="PRO_5013715988" evidence="1">
    <location>
        <begin position="24"/>
        <end position="185"/>
    </location>
</feature>
<sequence>MKKTIMKSVWLLMAMLSMQVVHAQKILPQRNDLPQQWSGVIGDYFKQYDGRVISVKITIMSTGAFDTNIDGGGPNWWVAYGNTLLNLANKSGQSMIEYTFSDRQISCSNNTYIFNTNAKENATLTWGTSRDKRFVSGFGPTELNLFKEWNLKITKAYSNGNVLYGEINNGKLSFSISAGDIIHER</sequence>
<gene>
    <name evidence="2" type="ORF">B0A77_07795</name>
</gene>
<evidence type="ECO:0000256" key="1">
    <source>
        <dbReference type="SAM" id="SignalP"/>
    </source>
</evidence>